<reference evidence="1 2" key="1">
    <citation type="submission" date="2020-02" db="EMBL/GenBank/DDBJ databases">
        <authorList>
            <person name="Zhang X.-Y."/>
        </authorList>
    </citation>
    <scope>NUCLEOTIDE SEQUENCE [LARGE SCALE GENOMIC DNA]</scope>
    <source>
        <strain evidence="1 2">C33</strain>
    </source>
</reference>
<organism evidence="1 2">
    <name type="scientific">Wenzhouxiangella limi</name>
    <dbReference type="NCBI Taxonomy" id="2707351"/>
    <lineage>
        <taxon>Bacteria</taxon>
        <taxon>Pseudomonadati</taxon>
        <taxon>Pseudomonadota</taxon>
        <taxon>Gammaproteobacteria</taxon>
        <taxon>Chromatiales</taxon>
        <taxon>Wenzhouxiangellaceae</taxon>
        <taxon>Wenzhouxiangella</taxon>
    </lineage>
</organism>
<evidence type="ECO:0000313" key="2">
    <source>
        <dbReference type="Proteomes" id="UP000484885"/>
    </source>
</evidence>
<dbReference type="EMBL" id="JAAGSC010000002">
    <property type="protein sequence ID" value="NDY94122.1"/>
    <property type="molecule type" value="Genomic_DNA"/>
</dbReference>
<evidence type="ECO:0000313" key="1">
    <source>
        <dbReference type="EMBL" id="NDY94122.1"/>
    </source>
</evidence>
<accession>A0A845UV78</accession>
<dbReference type="AlphaFoldDB" id="A0A845UV78"/>
<proteinExistence type="predicted"/>
<dbReference type="Proteomes" id="UP000484885">
    <property type="component" value="Unassembled WGS sequence"/>
</dbReference>
<keyword evidence="2" id="KW-1185">Reference proteome</keyword>
<dbReference type="RefSeq" id="WP_164208688.1">
    <property type="nucleotide sequence ID" value="NZ_JAAGSC010000002.1"/>
</dbReference>
<gene>
    <name evidence="1" type="ORF">G3I74_00030</name>
</gene>
<protein>
    <submittedName>
        <fullName evidence="1">Uncharacterized protein</fullName>
    </submittedName>
</protein>
<name>A0A845UV78_9GAMM</name>
<comment type="caution">
    <text evidence="1">The sequence shown here is derived from an EMBL/GenBank/DDBJ whole genome shotgun (WGS) entry which is preliminary data.</text>
</comment>
<sequence length="155" mass="17479">MREIGDATALSKLFFNAQKVLPDGVIFTDSEEPLMWLLQDQGIFFFVNNSDFLLSSVTVFFAPLSEKSLDGKHSGTIFSAKAAVVGPYEVCGLFIENHVGRPRHWPWMEVEISIQCTQRTIHLLCAAVESVLPSLPLIYKDFNLPEHIRYVYALS</sequence>